<dbReference type="RefSeq" id="WP_158978055.1">
    <property type="nucleotide sequence ID" value="NZ_WSFO01000003.1"/>
</dbReference>
<evidence type="ECO:0000313" key="1">
    <source>
        <dbReference type="EMBL" id="KAE9630845.1"/>
    </source>
</evidence>
<comment type="caution">
    <text evidence="1">The sequence shown here is derived from an EMBL/GenBank/DDBJ whole genome shotgun (WGS) entry which is preliminary data.</text>
</comment>
<dbReference type="AlphaFoldDB" id="A0A6A4RJQ4"/>
<evidence type="ECO:0008006" key="3">
    <source>
        <dbReference type="Google" id="ProtNLM"/>
    </source>
</evidence>
<reference evidence="1 2" key="1">
    <citation type="submission" date="2019-12" db="EMBL/GenBank/DDBJ databases">
        <authorList>
            <person name="Zhang Y.-J."/>
        </authorList>
    </citation>
    <scope>NUCLEOTIDE SEQUENCE [LARGE SCALE GENOMIC DNA]</scope>
    <source>
        <strain evidence="1 2">H18S-6</strain>
    </source>
</reference>
<proteinExistence type="predicted"/>
<accession>A0A6A4RJQ4</accession>
<dbReference type="Proteomes" id="UP000441586">
    <property type="component" value="Unassembled WGS sequence"/>
</dbReference>
<dbReference type="EMBL" id="WSFO01000003">
    <property type="protein sequence ID" value="KAE9630845.1"/>
    <property type="molecule type" value="Genomic_DNA"/>
</dbReference>
<protein>
    <recommendedName>
        <fullName evidence="3">Capsule polysaccharide biosynthesis protein</fullName>
    </recommendedName>
</protein>
<gene>
    <name evidence="1" type="ORF">GP644_06365</name>
</gene>
<organism evidence="1 2">
    <name type="scientific">Parasedimentitalea maritima</name>
    <dbReference type="NCBI Taxonomy" id="2578117"/>
    <lineage>
        <taxon>Bacteria</taxon>
        <taxon>Pseudomonadati</taxon>
        <taxon>Pseudomonadota</taxon>
        <taxon>Alphaproteobacteria</taxon>
        <taxon>Rhodobacterales</taxon>
        <taxon>Paracoccaceae</taxon>
        <taxon>Parasedimentitalea</taxon>
    </lineage>
</organism>
<name>A0A6A4RJQ4_9RHOB</name>
<sequence length="305" mass="34901">MPETPILTFYLHRQLRKRAEAGNHNFINKIKDVVEKSGFEVAFEKQDDSSLRKSASRPGYAMFHMGDPFHQRALTMRRAYQYPFWAIEKTSKRWDWDVAKTKFPVCEVNRKEAEGFYKFWRKRQFGEAAAKATRQGFVYLPLQGKLQDHRSFQTCSPLQMVEHVLENDPIRPVVASLHPGESYTPPELSALESLASQHPRISIQMGGMADLLATCDYVVTQNSSVAYFGYFFAKPAVLFGQIDFHHISANVIELGVKNAMAMGPQLEPDYSGYVHWFWQKMSINGGREDATDKIRSKLLAAGWPI</sequence>
<evidence type="ECO:0000313" key="2">
    <source>
        <dbReference type="Proteomes" id="UP000441586"/>
    </source>
</evidence>